<proteinExistence type="predicted"/>
<sequence length="257" mass="27978">MPEEPLTRATRAHVPRWRRPHVRVTSRDGQVLVTQRVPGVLAGTSRLYDDDIGTAITYDLPYYASGLGRRRSRTRMVEKRLSVPLASVGSLEAARRVVDGVLAGPEHAERVPRRGGVPRPSQEAAPGGREPESAGTVLAMRLIVAAVGLAWCAIVVGLMVVPTRLFGGSPVLHPNPFAPRSSYLLVLVTFVVLLGSGLLLLLVPLRRAWVDRTPDWYAEAQWEALRRALWCAAGAEPASSGWSDVEGEAPPDPLLRR</sequence>
<name>A0A0X8JGF6_ACTRD</name>
<gene>
    <name evidence="3" type="ORF">AXF14_11355</name>
</gene>
<evidence type="ECO:0000313" key="3">
    <source>
        <dbReference type="EMBL" id="AMD88062.1"/>
    </source>
</evidence>
<dbReference type="EMBL" id="CP014228">
    <property type="protein sequence ID" value="AMD88062.1"/>
    <property type="molecule type" value="Genomic_DNA"/>
</dbReference>
<dbReference type="AlphaFoldDB" id="A0A0X8JGF6"/>
<protein>
    <submittedName>
        <fullName evidence="3">Uncharacterized protein</fullName>
    </submittedName>
</protein>
<dbReference type="KEGG" id="ard:AXF14_11355"/>
<dbReference type="Proteomes" id="UP000065220">
    <property type="component" value="Chromosome"/>
</dbReference>
<evidence type="ECO:0000256" key="1">
    <source>
        <dbReference type="SAM" id="MobiDB-lite"/>
    </source>
</evidence>
<evidence type="ECO:0000256" key="2">
    <source>
        <dbReference type="SAM" id="Phobius"/>
    </source>
</evidence>
<keyword evidence="2" id="KW-0812">Transmembrane</keyword>
<keyword evidence="2" id="KW-1133">Transmembrane helix</keyword>
<feature type="transmembrane region" description="Helical" evidence="2">
    <location>
        <begin position="138"/>
        <end position="161"/>
    </location>
</feature>
<organism evidence="3 4">
    <name type="scientific">Actinomyces radicidentis</name>
    <dbReference type="NCBI Taxonomy" id="111015"/>
    <lineage>
        <taxon>Bacteria</taxon>
        <taxon>Bacillati</taxon>
        <taxon>Actinomycetota</taxon>
        <taxon>Actinomycetes</taxon>
        <taxon>Actinomycetales</taxon>
        <taxon>Actinomycetaceae</taxon>
        <taxon>Actinomyces</taxon>
    </lineage>
</organism>
<reference evidence="4" key="1">
    <citation type="submission" date="2016-02" db="EMBL/GenBank/DDBJ databases">
        <authorList>
            <person name="Holder M.E."/>
            <person name="Ajami N.J."/>
            <person name="Petrosino J.F."/>
        </authorList>
    </citation>
    <scope>NUCLEOTIDE SEQUENCE [LARGE SCALE GENOMIC DNA]</scope>
    <source>
        <strain evidence="4">CCUG 36733</strain>
    </source>
</reference>
<feature type="transmembrane region" description="Helical" evidence="2">
    <location>
        <begin position="181"/>
        <end position="203"/>
    </location>
</feature>
<evidence type="ECO:0000313" key="4">
    <source>
        <dbReference type="Proteomes" id="UP000065220"/>
    </source>
</evidence>
<feature type="region of interest" description="Disordered" evidence="1">
    <location>
        <begin position="237"/>
        <end position="257"/>
    </location>
</feature>
<keyword evidence="4" id="KW-1185">Reference proteome</keyword>
<feature type="region of interest" description="Disordered" evidence="1">
    <location>
        <begin position="108"/>
        <end position="132"/>
    </location>
</feature>
<keyword evidence="2" id="KW-0472">Membrane</keyword>
<accession>A0A0X8JGF6</accession>